<dbReference type="FunFam" id="3.30.200.20:FF:000178">
    <property type="entry name" value="serine/threonine-protein kinase PBS1-like"/>
    <property type="match status" value="2"/>
</dbReference>
<evidence type="ECO:0000256" key="18">
    <source>
        <dbReference type="PROSITE-ProRule" id="PRU10141"/>
    </source>
</evidence>
<evidence type="ECO:0000256" key="13">
    <source>
        <dbReference type="ARBA" id="ARBA00023157"/>
    </source>
</evidence>
<feature type="domain" description="Protein kinase" evidence="22">
    <location>
        <begin position="1513"/>
        <end position="1803"/>
    </location>
</feature>
<comment type="catalytic activity">
    <reaction evidence="17">
        <text>L-seryl-[protein] + ATP = O-phospho-L-seryl-[protein] + ADP + H(+)</text>
        <dbReference type="Rhea" id="RHEA:17989"/>
        <dbReference type="Rhea" id="RHEA-COMP:9863"/>
        <dbReference type="Rhea" id="RHEA-COMP:11604"/>
        <dbReference type="ChEBI" id="CHEBI:15378"/>
        <dbReference type="ChEBI" id="CHEBI:29999"/>
        <dbReference type="ChEBI" id="CHEBI:30616"/>
        <dbReference type="ChEBI" id="CHEBI:83421"/>
        <dbReference type="ChEBI" id="CHEBI:456216"/>
        <dbReference type="EC" id="2.7.11.1"/>
    </reaction>
</comment>
<evidence type="ECO:0000256" key="9">
    <source>
        <dbReference type="ARBA" id="ARBA00022777"/>
    </source>
</evidence>
<dbReference type="Gene3D" id="1.10.510.10">
    <property type="entry name" value="Transferase(Phosphotransferase) domain 1"/>
    <property type="match status" value="3"/>
</dbReference>
<dbReference type="EC" id="2.7.11.1" evidence="2"/>
<dbReference type="PROSITE" id="PS50011">
    <property type="entry name" value="PROTEIN_KINASE_DOM"/>
    <property type="match status" value="3"/>
</dbReference>
<dbReference type="SMART" id="SM00220">
    <property type="entry name" value="S_TKc"/>
    <property type="match status" value="3"/>
</dbReference>
<dbReference type="Proteomes" id="UP000053144">
    <property type="component" value="Chromosome 2"/>
</dbReference>
<dbReference type="Pfam" id="PF07714">
    <property type="entry name" value="PK_Tyr_Ser-Thr"/>
    <property type="match status" value="1"/>
</dbReference>
<evidence type="ECO:0000313" key="23">
    <source>
        <dbReference type="EMBL" id="KOM36300.1"/>
    </source>
</evidence>
<keyword evidence="3" id="KW-0723">Serine/threonine-protein kinase</keyword>
<evidence type="ECO:0000256" key="15">
    <source>
        <dbReference type="ARBA" id="ARBA00023180"/>
    </source>
</evidence>
<comment type="catalytic activity">
    <reaction evidence="16">
        <text>L-threonyl-[protein] + ATP = O-phospho-L-threonyl-[protein] + ADP + H(+)</text>
        <dbReference type="Rhea" id="RHEA:46608"/>
        <dbReference type="Rhea" id="RHEA-COMP:11060"/>
        <dbReference type="Rhea" id="RHEA-COMP:11605"/>
        <dbReference type="ChEBI" id="CHEBI:15378"/>
        <dbReference type="ChEBI" id="CHEBI:30013"/>
        <dbReference type="ChEBI" id="CHEBI:30616"/>
        <dbReference type="ChEBI" id="CHEBI:61977"/>
        <dbReference type="ChEBI" id="CHEBI:456216"/>
        <dbReference type="EC" id="2.7.11.1"/>
    </reaction>
</comment>
<dbReference type="GO" id="GO:0004674">
    <property type="term" value="F:protein serine/threonine kinase activity"/>
    <property type="evidence" value="ECO:0007669"/>
    <property type="project" value="UniProtKB-KW"/>
</dbReference>
<gene>
    <name evidence="23" type="ORF">LR48_Vigan02g245000</name>
</gene>
<feature type="transmembrane region" description="Helical" evidence="20">
    <location>
        <begin position="868"/>
        <end position="888"/>
    </location>
</feature>
<evidence type="ECO:0000256" key="8">
    <source>
        <dbReference type="ARBA" id="ARBA00022741"/>
    </source>
</evidence>
<dbReference type="PANTHER" id="PTHR27009">
    <property type="entry name" value="RUST RESISTANCE KINASE LR10-RELATED"/>
    <property type="match status" value="1"/>
</dbReference>
<dbReference type="InterPro" id="IPR045874">
    <property type="entry name" value="LRK10/LRL21-25-like"/>
</dbReference>
<keyword evidence="11 20" id="KW-1133">Transmembrane helix</keyword>
<evidence type="ECO:0000256" key="10">
    <source>
        <dbReference type="ARBA" id="ARBA00022840"/>
    </source>
</evidence>
<dbReference type="GO" id="GO:0016020">
    <property type="term" value="C:membrane"/>
    <property type="evidence" value="ECO:0007669"/>
    <property type="project" value="UniProtKB-SubCell"/>
</dbReference>
<comment type="subcellular location">
    <subcellularLocation>
        <location evidence="1">Membrane</location>
        <topology evidence="1">Single-pass type I membrane protein</topology>
    </subcellularLocation>
</comment>
<reference evidence="24" key="1">
    <citation type="journal article" date="2015" name="Proc. Natl. Acad. Sci. U.S.A.">
        <title>Genome sequencing of adzuki bean (Vigna angularis) provides insight into high starch and low fat accumulation and domestication.</title>
        <authorList>
            <person name="Yang K."/>
            <person name="Tian Z."/>
            <person name="Chen C."/>
            <person name="Luo L."/>
            <person name="Zhao B."/>
            <person name="Wang Z."/>
            <person name="Yu L."/>
            <person name="Li Y."/>
            <person name="Sun Y."/>
            <person name="Li W."/>
            <person name="Chen Y."/>
            <person name="Li Y."/>
            <person name="Zhang Y."/>
            <person name="Ai D."/>
            <person name="Zhao J."/>
            <person name="Shang C."/>
            <person name="Ma Y."/>
            <person name="Wu B."/>
            <person name="Wang M."/>
            <person name="Gao L."/>
            <person name="Sun D."/>
            <person name="Zhang P."/>
            <person name="Guo F."/>
            <person name="Wang W."/>
            <person name="Li Y."/>
            <person name="Wang J."/>
            <person name="Varshney R.K."/>
            <person name="Wang J."/>
            <person name="Ling H.Q."/>
            <person name="Wan P."/>
        </authorList>
    </citation>
    <scope>NUCLEOTIDE SEQUENCE</scope>
    <source>
        <strain evidence="24">cv. Jingnong 6</strain>
    </source>
</reference>
<keyword evidence="5" id="KW-0808">Transferase</keyword>
<dbReference type="FunFam" id="1.10.510.10:FF:000590">
    <property type="entry name" value="PR5-like receptor kinase"/>
    <property type="match status" value="3"/>
</dbReference>
<keyword evidence="4" id="KW-0245">EGF-like domain</keyword>
<evidence type="ECO:0000256" key="3">
    <source>
        <dbReference type="ARBA" id="ARBA00022527"/>
    </source>
</evidence>
<dbReference type="EMBL" id="CM003372">
    <property type="protein sequence ID" value="KOM36300.1"/>
    <property type="molecule type" value="Genomic_DNA"/>
</dbReference>
<feature type="transmembrane region" description="Helical" evidence="20">
    <location>
        <begin position="1451"/>
        <end position="1473"/>
    </location>
</feature>
<evidence type="ECO:0000256" key="6">
    <source>
        <dbReference type="ARBA" id="ARBA00022692"/>
    </source>
</evidence>
<evidence type="ECO:0000256" key="12">
    <source>
        <dbReference type="ARBA" id="ARBA00023136"/>
    </source>
</evidence>
<dbReference type="InterPro" id="IPR011009">
    <property type="entry name" value="Kinase-like_dom_sf"/>
</dbReference>
<evidence type="ECO:0000256" key="4">
    <source>
        <dbReference type="ARBA" id="ARBA00022536"/>
    </source>
</evidence>
<dbReference type="PROSITE" id="PS00107">
    <property type="entry name" value="PROTEIN_KINASE_ATP"/>
    <property type="match status" value="3"/>
</dbReference>
<dbReference type="SUPFAM" id="SSF56112">
    <property type="entry name" value="Protein kinase-like (PK-like)"/>
    <property type="match status" value="3"/>
</dbReference>
<keyword evidence="13" id="KW-1015">Disulfide bond</keyword>
<dbReference type="Gramene" id="KOM36300">
    <property type="protein sequence ID" value="KOM36300"/>
    <property type="gene ID" value="LR48_Vigan02g245000"/>
</dbReference>
<protein>
    <recommendedName>
        <fullName evidence="2">non-specific serine/threonine protein kinase</fullName>
        <ecNumber evidence="2">2.7.11.1</ecNumber>
    </recommendedName>
</protein>
<feature type="transmembrane region" description="Helical" evidence="20">
    <location>
        <begin position="243"/>
        <end position="262"/>
    </location>
</feature>
<keyword evidence="10 18" id="KW-0067">ATP-binding</keyword>
<keyword evidence="9" id="KW-0418">Kinase</keyword>
<dbReference type="InterPro" id="IPR008271">
    <property type="entry name" value="Ser/Thr_kinase_AS"/>
</dbReference>
<feature type="binding site" evidence="18">
    <location>
        <position position="1541"/>
    </location>
    <ligand>
        <name>ATP</name>
        <dbReference type="ChEBI" id="CHEBI:30616"/>
    </ligand>
</feature>
<evidence type="ECO:0000256" key="14">
    <source>
        <dbReference type="ARBA" id="ARBA00023170"/>
    </source>
</evidence>
<dbReference type="Gene3D" id="3.30.200.20">
    <property type="entry name" value="Phosphorylase Kinase, domain 1"/>
    <property type="match status" value="3"/>
</dbReference>
<organism evidence="23 24">
    <name type="scientific">Phaseolus angularis</name>
    <name type="common">Azuki bean</name>
    <name type="synonym">Vigna angularis</name>
    <dbReference type="NCBI Taxonomy" id="3914"/>
    <lineage>
        <taxon>Eukaryota</taxon>
        <taxon>Viridiplantae</taxon>
        <taxon>Streptophyta</taxon>
        <taxon>Embryophyta</taxon>
        <taxon>Tracheophyta</taxon>
        <taxon>Spermatophyta</taxon>
        <taxon>Magnoliopsida</taxon>
        <taxon>eudicotyledons</taxon>
        <taxon>Gunneridae</taxon>
        <taxon>Pentapetalae</taxon>
        <taxon>rosids</taxon>
        <taxon>fabids</taxon>
        <taxon>Fabales</taxon>
        <taxon>Fabaceae</taxon>
        <taxon>Papilionoideae</taxon>
        <taxon>50 kb inversion clade</taxon>
        <taxon>NPAAA clade</taxon>
        <taxon>indigoferoid/millettioid clade</taxon>
        <taxon>Phaseoleae</taxon>
        <taxon>Vigna</taxon>
    </lineage>
</organism>
<dbReference type="PROSITE" id="PS00108">
    <property type="entry name" value="PROTEIN_KINASE_ST"/>
    <property type="match status" value="3"/>
</dbReference>
<keyword evidence="7 21" id="KW-0732">Signal</keyword>
<proteinExistence type="predicted"/>
<feature type="compositionally biased region" description="Low complexity" evidence="19">
    <location>
        <begin position="1802"/>
        <end position="1829"/>
    </location>
</feature>
<feature type="binding site" evidence="18">
    <location>
        <position position="954"/>
    </location>
    <ligand>
        <name>ATP</name>
        <dbReference type="ChEBI" id="CHEBI:30616"/>
    </ligand>
</feature>
<evidence type="ECO:0000256" key="17">
    <source>
        <dbReference type="ARBA" id="ARBA00048679"/>
    </source>
</evidence>
<evidence type="ECO:0000256" key="5">
    <source>
        <dbReference type="ARBA" id="ARBA00022679"/>
    </source>
</evidence>
<evidence type="ECO:0000256" key="21">
    <source>
        <dbReference type="SAM" id="SignalP"/>
    </source>
</evidence>
<evidence type="ECO:0000256" key="1">
    <source>
        <dbReference type="ARBA" id="ARBA00004479"/>
    </source>
</evidence>
<feature type="chain" id="PRO_5005595247" description="non-specific serine/threonine protein kinase" evidence="21">
    <location>
        <begin position="23"/>
        <end position="1829"/>
    </location>
</feature>
<keyword evidence="8 18" id="KW-0547">Nucleotide-binding</keyword>
<evidence type="ECO:0000256" key="20">
    <source>
        <dbReference type="SAM" id="Phobius"/>
    </source>
</evidence>
<keyword evidence="12 20" id="KW-0472">Membrane</keyword>
<evidence type="ECO:0000259" key="22">
    <source>
        <dbReference type="PROSITE" id="PS50011"/>
    </source>
</evidence>
<keyword evidence="15" id="KW-0325">Glycoprotein</keyword>
<keyword evidence="14" id="KW-0675">Receptor</keyword>
<evidence type="ECO:0000256" key="11">
    <source>
        <dbReference type="ARBA" id="ARBA00022989"/>
    </source>
</evidence>
<feature type="signal peptide" evidence="21">
    <location>
        <begin position="1"/>
        <end position="22"/>
    </location>
</feature>
<evidence type="ECO:0000256" key="2">
    <source>
        <dbReference type="ARBA" id="ARBA00012513"/>
    </source>
</evidence>
<dbReference type="InterPro" id="IPR000719">
    <property type="entry name" value="Prot_kinase_dom"/>
</dbReference>
<evidence type="ECO:0000256" key="16">
    <source>
        <dbReference type="ARBA" id="ARBA00047899"/>
    </source>
</evidence>
<keyword evidence="6 20" id="KW-0812">Transmembrane</keyword>
<feature type="region of interest" description="Disordered" evidence="19">
    <location>
        <begin position="1798"/>
        <end position="1829"/>
    </location>
</feature>
<feature type="binding site" evidence="18">
    <location>
        <position position="334"/>
    </location>
    <ligand>
        <name>ATP</name>
        <dbReference type="ChEBI" id="CHEBI:30616"/>
    </ligand>
</feature>
<accession>A0A0L9U0I3</accession>
<dbReference type="GO" id="GO:0005524">
    <property type="term" value="F:ATP binding"/>
    <property type="evidence" value="ECO:0007669"/>
    <property type="project" value="UniProtKB-UniRule"/>
</dbReference>
<dbReference type="Pfam" id="PF00069">
    <property type="entry name" value="Pkinase"/>
    <property type="match status" value="2"/>
</dbReference>
<evidence type="ECO:0000256" key="7">
    <source>
        <dbReference type="ARBA" id="ARBA00022729"/>
    </source>
</evidence>
<dbReference type="FunFam" id="3.30.200.20:FF:000059">
    <property type="entry name" value="S-receptor-like serine/threonine-protein kinase"/>
    <property type="match status" value="1"/>
</dbReference>
<dbReference type="OMA" id="HLDWKIL"/>
<feature type="domain" description="Protein kinase" evidence="22">
    <location>
        <begin position="306"/>
        <end position="606"/>
    </location>
</feature>
<feature type="domain" description="Protein kinase" evidence="22">
    <location>
        <begin position="926"/>
        <end position="1207"/>
    </location>
</feature>
<sequence>MSPVHGFVLLLLFSKFMPLLLAAGDHGRCSFPCGYLGNLTFPFTITGRPDCGFLSIRNCSDDPHTPKYIQLQPNGGWVQVVTTYSLISSSTIRFATFQFRDKYFYDLLQNRSCEVFTNSYTLPLKSHFAAFRLLYNTSLFLCNKTLNVTNKNMSKYNACLGYDIYYNHFNKTDEDASQSSLKACKKVLLPIKDVPDANDPFTFVTGDVTVTVALTDQCSDCYYRKGGQCQLDSREQFSCANSYASTVVAAVLVVLMVLVCCFRTKIFYPLFWKENPTHRVIEGILKEHGPLTTARFSYLEVKKMTNSFRNKLGQGGFGSVYKGKLHDGRVVAVKILSVSKGNGEEFINEVVSISRTSHVNIIRLLGFCFDNTHRALIYEFMPNGSLDKFIYEDKNASKDVQHLDWKILNEDKNASKDVQHLDWKILNDIAIGIARGLEYLYRGCNTRILHFDIKPHNILLDEDFCPKIADFGLAKVCPRKESMVSIFGARGTAGYIAPEVFSRNFGAVSHKSDVYSYGMMILEMVGRRKNIKTKVDRSSEIYFPHWIYSRLESNSDLGLENVRNESEDEMVRKMTIVGLWCIQSHPSTRPTISKVMEMTGSGTKSMGEIDWKAEPATSNWEFGMAIVYLFNFLLFYHLLLILCAGYGYGHQGCPHSFTCGNLGSFHYPFTKAEQPDCGLIPIHGCDNPLSIQKLIQLEKNGKYFVLTGNIQQVGISISDEDLHRRLQNNICDTLNNSYSLQSHSPLYSYYIKYNVTLFRCKHDLNMKPPPHYFNHSCTQYGYDIYYDSLSLPKNDEAHKLFSSCSVLQLSKKDKPDTTDILSFLSAQMTVQVVLSKDCDECYNLREGQCSLDRDHQFYCHTEKFRKKIPVMATAVTVVLLIAMVKIYYTRRKKQNPTNQRIEVFLKKHGALQTKRYGYSEIKKVTNCFRNKLGQGGFGSVYKGKLQDGRYVAVKILNELKDDGEEFINEVASISRTSHINIVTLLGFCCDGSKRALVYEFMCNGSLEKLICQENALITHHQLDNQMLYHIAIGVARGLEYLHKGCNTRILHFDIKPHNILLDENFNPKISDFGLAKICSRKESVVSIFGARGTAGYIAPEVFSRNFGVVSHKSDVYSYGMMILEMIGGKKNTINGLDPSSEIYFPDWIYNRIESKQELGLQNMRNISDEKLVRKMAIVGLWCIQTHPSARPAISKVLEMLESKVELLQIPPKPVLSSPSTSPIHLSRVLGGSCPSVINCGDLGNISFPFTDIRHRDCGMLVIHGCDDHEPGAQKTIKNSNKWFGIVKLEQFKITVKDDELRDFLLQRSCETFNHNYTFTVSSPLAKTSRLNHYVDVLKCRPALSAPPNNSVSNSAICRNETLYSLVDTDPSSSYSHLKGCTMVQLPTSFDVQFVDLDPNDPFKYVTHEIEIGIELSQNCSRCLYANGGQCRVDNTGMFYCDQGKKSTKTRLIVIAVACVSGALGVIVLGGWYIRRRYYNKRNPTHQIIEMFLNTHGHLAAKRYSYSEIKKATNSFRNKLGEGGYGSVYKGKLNDGSLVAVKILSDSKGNGEEFINEVASISLTSHVNIVSLLGFCQEGSKRALIYKYMPNGSLEKFLYEDKDPLKLSLRLTCKTIYNIAIGIARGLEYLHRGCNTKILHFDIKPHNILIDEDFCPKISDFGLAKICQKKESIVSLLGTRGTIGYIAPEVFSRNFGGVSHKSDVYSYGMVVLEMVGAKMNKNVEGEGSSEVYFPQWVYKRLELNEEGRLGSIKSESDRKMIRKLIIVSLWCIQTEPSKRPAMSRVVDMMEGSLEVLQIPPKPYLSSPPRSPPSSSDHTTYTSHTTYPTEY</sequence>
<feature type="transmembrane region" description="Helical" evidence="20">
    <location>
        <begin position="626"/>
        <end position="649"/>
    </location>
</feature>
<dbReference type="InterPro" id="IPR001245">
    <property type="entry name" value="Ser-Thr/Tyr_kinase_cat_dom"/>
</dbReference>
<evidence type="ECO:0000256" key="19">
    <source>
        <dbReference type="SAM" id="MobiDB-lite"/>
    </source>
</evidence>
<dbReference type="InterPro" id="IPR017441">
    <property type="entry name" value="Protein_kinase_ATP_BS"/>
</dbReference>
<evidence type="ECO:0000313" key="24">
    <source>
        <dbReference type="Proteomes" id="UP000053144"/>
    </source>
</evidence>
<name>A0A0L9U0I3_PHAAN</name>